<name>I4AAZ7_DESDJ</name>
<evidence type="ECO:0000259" key="2">
    <source>
        <dbReference type="Pfam" id="PF17820"/>
    </source>
</evidence>
<keyword evidence="5" id="KW-1185">Reference proteome</keyword>
<dbReference type="OrthoDB" id="9774724at2"/>
<dbReference type="Proteomes" id="UP000006053">
    <property type="component" value="Chromosome"/>
</dbReference>
<dbReference type="SUPFAM" id="SSF102114">
    <property type="entry name" value="Radical SAM enzymes"/>
    <property type="match status" value="1"/>
</dbReference>
<dbReference type="Pfam" id="PF17820">
    <property type="entry name" value="PDZ_6"/>
    <property type="match status" value="1"/>
</dbReference>
<dbReference type="Gene3D" id="2.30.42.10">
    <property type="match status" value="1"/>
</dbReference>
<accession>I4AAZ7</accession>
<dbReference type="eggNOG" id="COG1625">
    <property type="taxonomic scope" value="Bacteria"/>
</dbReference>
<feature type="domain" description="PDZ" evidence="2">
    <location>
        <begin position="17"/>
        <end position="65"/>
    </location>
</feature>
<dbReference type="InterPro" id="IPR013785">
    <property type="entry name" value="Aldolase_TIM"/>
</dbReference>
<evidence type="ECO:0000259" key="1">
    <source>
        <dbReference type="Pfam" id="PF04459"/>
    </source>
</evidence>
<proteinExistence type="predicted"/>
<dbReference type="Gene3D" id="3.20.20.70">
    <property type="entry name" value="Aldolase class I"/>
    <property type="match status" value="1"/>
</dbReference>
<evidence type="ECO:0000259" key="3">
    <source>
        <dbReference type="Pfam" id="PF19238"/>
    </source>
</evidence>
<feature type="domain" description="Putative radical SAM N-terminal" evidence="3">
    <location>
        <begin position="80"/>
        <end position="229"/>
    </location>
</feature>
<dbReference type="InterPro" id="IPR045375">
    <property type="entry name" value="Put_radical_SAM-like_N"/>
</dbReference>
<dbReference type="SUPFAM" id="SSF50156">
    <property type="entry name" value="PDZ domain-like"/>
    <property type="match status" value="1"/>
</dbReference>
<dbReference type="InterPro" id="IPR041489">
    <property type="entry name" value="PDZ_6"/>
</dbReference>
<dbReference type="EMBL" id="CP003348">
    <property type="protein sequence ID" value="AFM01132.1"/>
    <property type="molecule type" value="Genomic_DNA"/>
</dbReference>
<reference evidence="5" key="1">
    <citation type="submission" date="2012-06" db="EMBL/GenBank/DDBJ databases">
        <title>Complete sequence of Desulfitobacterium dehalogenans ATCC 51507.</title>
        <authorList>
            <person name="Lucas S."/>
            <person name="Han J."/>
            <person name="Lapidus A."/>
            <person name="Cheng J.-F."/>
            <person name="Goodwin L."/>
            <person name="Pitluck S."/>
            <person name="Peters L."/>
            <person name="Ovchinnikova G."/>
            <person name="Teshima H."/>
            <person name="Detter J.C."/>
            <person name="Han C."/>
            <person name="Tapia R."/>
            <person name="Land M."/>
            <person name="Hauser L."/>
            <person name="Kyrpides N."/>
            <person name="Ivanova N."/>
            <person name="Pagani I."/>
            <person name="Kruse T."/>
            <person name="de Vos W.M."/>
            <person name="Smidt H."/>
            <person name="Woyke T."/>
        </authorList>
    </citation>
    <scope>NUCLEOTIDE SEQUENCE [LARGE SCALE GENOMIC DNA]</scope>
    <source>
        <strain evidence="5">ATCC 51507 / DSM 9161 / JW/IU-DC1</strain>
    </source>
</reference>
<dbReference type="Pfam" id="PF04459">
    <property type="entry name" value="DUF512"/>
    <property type="match status" value="1"/>
</dbReference>
<dbReference type="AlphaFoldDB" id="I4AAZ7"/>
<dbReference type="RefSeq" id="WP_014794612.1">
    <property type="nucleotide sequence ID" value="NC_018017.1"/>
</dbReference>
<dbReference type="InterPro" id="IPR007549">
    <property type="entry name" value="DUF512"/>
</dbReference>
<organism evidence="4 5">
    <name type="scientific">Desulfitobacterium dehalogenans (strain ATCC 51507 / DSM 9161 / JW/IU-DC1)</name>
    <dbReference type="NCBI Taxonomy" id="756499"/>
    <lineage>
        <taxon>Bacteria</taxon>
        <taxon>Bacillati</taxon>
        <taxon>Bacillota</taxon>
        <taxon>Clostridia</taxon>
        <taxon>Eubacteriales</taxon>
        <taxon>Desulfitobacteriaceae</taxon>
        <taxon>Desulfitobacterium</taxon>
    </lineage>
</organism>
<reference evidence="4 5" key="2">
    <citation type="journal article" date="2015" name="J. Bacteriol.">
        <title>Genomic, proteomic, and biochemical analysis of the organohalide respiratory pathway in Desulfitobacterium dehalogenans.</title>
        <authorList>
            <person name="Kruse T."/>
            <person name="van de Pas B.A."/>
            <person name="Atteia A."/>
            <person name="Krab K."/>
            <person name="Hagen W.R."/>
            <person name="Goodwin L."/>
            <person name="Chain P."/>
            <person name="Boeren S."/>
            <person name="Maphosa F."/>
            <person name="Schraa G."/>
            <person name="de Vos W.M."/>
            <person name="van der Oost J."/>
            <person name="Smidt H."/>
            <person name="Stams A.J."/>
        </authorList>
    </citation>
    <scope>NUCLEOTIDE SEQUENCE [LARGE SCALE GENOMIC DNA]</scope>
    <source>
        <strain evidence="5">ATCC 51507 / DSM 9161 / JW/IU-DC1</strain>
    </source>
</reference>
<dbReference type="InterPro" id="IPR058240">
    <property type="entry name" value="rSAM_sf"/>
</dbReference>
<dbReference type="KEGG" id="ddh:Desde_2828"/>
<dbReference type="InterPro" id="IPR036034">
    <property type="entry name" value="PDZ_sf"/>
</dbReference>
<protein>
    <submittedName>
        <fullName evidence="4">Fe-S oxidoreductase</fullName>
    </submittedName>
</protein>
<feature type="domain" description="DUF512" evidence="1">
    <location>
        <begin position="232"/>
        <end position="425"/>
    </location>
</feature>
<sequence>MKVLHIERMTNLAQGLVVAAVHGGSIAEEMEIECGDQILSIDGQEIKDIIDFQYLTAEDEFTLLLEKADGELWEIEIERSYGEELGLEVQAVSPHGLKLCKNNCVFCFVAQMPKGMRGSLYDKDDDYRLSLTQGSFITLSNLDDDEFERILKFHLSPLYISVHAWDSETRVRLMKNPKAGDLSCQLKRLAEAGIHIHSQIVLVPGYNDGEILEQTVRELGNLHPSVQSIAVVPVGLTKYRVNLPDLRPFTPEEARDILTKGEGWQREYRRQTGRSLVYFSDEFYASAGWDYPATEIYDDFAQLENGVGMASKFRQEFDHALKHLPAAVPKRKVHLITGVSAVPFFDHLIKKLSHIEGLTIELHTIINNFFGPTVTVAGLLTAQDIARHIGNIKGEIFLIPRVMLKADEEVFLDDRSLEWLAGELQGVPLVVENQGRAFLEAVTGLDLEGEDCE</sequence>
<dbReference type="HOGENOM" id="CLU_037396_0_0_9"/>
<dbReference type="Pfam" id="PF19238">
    <property type="entry name" value="Radical_SAM_2"/>
    <property type="match status" value="1"/>
</dbReference>
<evidence type="ECO:0000313" key="4">
    <source>
        <dbReference type="EMBL" id="AFM01132.1"/>
    </source>
</evidence>
<evidence type="ECO:0000313" key="5">
    <source>
        <dbReference type="Proteomes" id="UP000006053"/>
    </source>
</evidence>
<dbReference type="STRING" id="756499.Desde_2828"/>
<gene>
    <name evidence="4" type="ordered locus">Desde_2828</name>
</gene>